<evidence type="ECO:0000256" key="1">
    <source>
        <dbReference type="SAM" id="Coils"/>
    </source>
</evidence>
<dbReference type="RefSeq" id="WP_130093827.1">
    <property type="nucleotide sequence ID" value="NZ_SETE01000004.1"/>
</dbReference>
<evidence type="ECO:0000313" key="3">
    <source>
        <dbReference type="Proteomes" id="UP000293952"/>
    </source>
</evidence>
<dbReference type="EMBL" id="SETE01000004">
    <property type="protein sequence ID" value="RYM33367.1"/>
    <property type="molecule type" value="Genomic_DNA"/>
</dbReference>
<reference evidence="2 3" key="1">
    <citation type="submission" date="2019-02" db="EMBL/GenBank/DDBJ databases">
        <title>Genome sequence of the sea-ice species Brumimicrobium glaciale.</title>
        <authorList>
            <person name="Bowman J.P."/>
        </authorList>
    </citation>
    <scope>NUCLEOTIDE SEQUENCE [LARGE SCALE GENOMIC DNA]</scope>
    <source>
        <strain evidence="2 3">IC156</strain>
    </source>
</reference>
<proteinExistence type="predicted"/>
<dbReference type="AlphaFoldDB" id="A0A4Q4KKX0"/>
<evidence type="ECO:0008006" key="4">
    <source>
        <dbReference type="Google" id="ProtNLM"/>
    </source>
</evidence>
<name>A0A4Q4KKX0_9FLAO</name>
<accession>A0A4Q4KKX0</accession>
<organism evidence="2 3">
    <name type="scientific">Brumimicrobium glaciale</name>
    <dbReference type="NCBI Taxonomy" id="200475"/>
    <lineage>
        <taxon>Bacteria</taxon>
        <taxon>Pseudomonadati</taxon>
        <taxon>Bacteroidota</taxon>
        <taxon>Flavobacteriia</taxon>
        <taxon>Flavobacteriales</taxon>
        <taxon>Crocinitomicaceae</taxon>
        <taxon>Brumimicrobium</taxon>
    </lineage>
</organism>
<comment type="caution">
    <text evidence="2">The sequence shown here is derived from an EMBL/GenBank/DDBJ whole genome shotgun (WGS) entry which is preliminary data.</text>
</comment>
<dbReference type="Proteomes" id="UP000293952">
    <property type="component" value="Unassembled WGS sequence"/>
</dbReference>
<keyword evidence="3" id="KW-1185">Reference proteome</keyword>
<keyword evidence="1" id="KW-0175">Coiled coil</keyword>
<feature type="coiled-coil region" evidence="1">
    <location>
        <begin position="61"/>
        <end position="88"/>
    </location>
</feature>
<dbReference type="OrthoDB" id="1467607at2"/>
<dbReference type="PROSITE" id="PS51257">
    <property type="entry name" value="PROKAR_LIPOPROTEIN"/>
    <property type="match status" value="1"/>
</dbReference>
<protein>
    <recommendedName>
        <fullName evidence="4">Lipoprotein</fullName>
    </recommendedName>
</protein>
<sequence length="92" mass="10365">MNKLFSLLLGTSFLILTSCGGGWSEDQKNIVKNECITMGGYDCDCYVTKATETFKNPAEYNKKASELNEKFETAIEECEVQVEENDDNLESF</sequence>
<evidence type="ECO:0000313" key="2">
    <source>
        <dbReference type="EMBL" id="RYM33367.1"/>
    </source>
</evidence>
<gene>
    <name evidence="2" type="ORF">ERX46_10525</name>
</gene>